<sequence>MNQVKSILKDFYDIEINVVSPQQGGWASLAYKVSNKNQSYFLKVYEKSRASTPKLTALIDQYVPILVWLIKNSNLKGKISVPMMTSERKYKCEDEYGIYLLYEYIEGETIGDRDLTENQVYQLSKIITELHSYSDNIPIGTDAFIEDFEVPFLPMLRQTLQKGRNDFPSEVWELIHSYILQLNDLIYTLEEHSQNLKNSKLRMALCHTDLHNWNLMQSGQELILIDWEGLKLAPPEADLMFLDDKPYFNEFLRIYRKTHQNFSINPEAMTFYKGKRRLEDIWEFMEQLLYDKQGEQERVITMNYLQEELNEINKW</sequence>
<dbReference type="Gene3D" id="1.20.58.840">
    <property type="match status" value="1"/>
</dbReference>
<organism evidence="2 3">
    <name type="scientific">Heyndrickxia vini</name>
    <dbReference type="NCBI Taxonomy" id="1476025"/>
    <lineage>
        <taxon>Bacteria</taxon>
        <taxon>Bacillati</taxon>
        <taxon>Bacillota</taxon>
        <taxon>Bacilli</taxon>
        <taxon>Bacillales</taxon>
        <taxon>Bacillaceae</taxon>
        <taxon>Heyndrickxia</taxon>
    </lineage>
</organism>
<dbReference type="RefSeq" id="WP_018665431.1">
    <property type="nucleotide sequence ID" value="NZ_CP065425.1"/>
</dbReference>
<dbReference type="SUPFAM" id="SSF56112">
    <property type="entry name" value="Protein kinase-like (PK-like)"/>
    <property type="match status" value="1"/>
</dbReference>
<dbReference type="EMBL" id="CP065425">
    <property type="protein sequence ID" value="QQZ09024.1"/>
    <property type="molecule type" value="Genomic_DNA"/>
</dbReference>
<protein>
    <submittedName>
        <fullName evidence="2">Aminoglycoside phosphotransferase family protein</fullName>
    </submittedName>
</protein>
<name>A0ABX7DZW3_9BACI</name>
<dbReference type="InterPro" id="IPR051678">
    <property type="entry name" value="AGP_Transferase"/>
</dbReference>
<dbReference type="InterPro" id="IPR011009">
    <property type="entry name" value="Kinase-like_dom_sf"/>
</dbReference>
<gene>
    <name evidence="2" type="ORF">I5776_18870</name>
</gene>
<dbReference type="Gene3D" id="3.30.200.20">
    <property type="entry name" value="Phosphorylase Kinase, domain 1"/>
    <property type="match status" value="1"/>
</dbReference>
<evidence type="ECO:0000259" key="1">
    <source>
        <dbReference type="Pfam" id="PF01636"/>
    </source>
</evidence>
<proteinExistence type="predicted"/>
<feature type="domain" description="Aminoglycoside phosphotransferase" evidence="1">
    <location>
        <begin position="21"/>
        <end position="242"/>
    </location>
</feature>
<dbReference type="Pfam" id="PF01636">
    <property type="entry name" value="APH"/>
    <property type="match status" value="1"/>
</dbReference>
<evidence type="ECO:0000313" key="2">
    <source>
        <dbReference type="EMBL" id="QQZ09024.1"/>
    </source>
</evidence>
<reference evidence="2 3" key="1">
    <citation type="submission" date="2020-11" db="EMBL/GenBank/DDBJ databases">
        <title>Taxonomic evaluation of the Bacillus sporothermodurans group of bacteria based on whole genome sequences.</title>
        <authorList>
            <person name="Fiedler G."/>
            <person name="Herbstmann A.-D."/>
            <person name="Doll E."/>
            <person name="Wenning M."/>
            <person name="Brinks E."/>
            <person name="Kabisch J."/>
            <person name="Breitenwieser F."/>
            <person name="Lappann M."/>
            <person name="Boehnlein C."/>
            <person name="Franz C."/>
        </authorList>
    </citation>
    <scope>NUCLEOTIDE SEQUENCE [LARGE SCALE GENOMIC DNA]</scope>
    <source>
        <strain evidence="2 3">JCM 19841</strain>
    </source>
</reference>
<dbReference type="Proteomes" id="UP000595691">
    <property type="component" value="Chromosome"/>
</dbReference>
<dbReference type="InterPro" id="IPR002575">
    <property type="entry name" value="Aminoglycoside_PTrfase"/>
</dbReference>
<accession>A0ABX7DZW3</accession>
<keyword evidence="3" id="KW-1185">Reference proteome</keyword>
<dbReference type="PANTHER" id="PTHR21310">
    <property type="entry name" value="AMINOGLYCOSIDE PHOSPHOTRANSFERASE-RELATED-RELATED"/>
    <property type="match status" value="1"/>
</dbReference>
<dbReference type="Gene3D" id="1.10.510.10">
    <property type="entry name" value="Transferase(Phosphotransferase) domain 1"/>
    <property type="match status" value="1"/>
</dbReference>
<evidence type="ECO:0000313" key="3">
    <source>
        <dbReference type="Proteomes" id="UP000595691"/>
    </source>
</evidence>